<dbReference type="EMBL" id="CSAD01000672">
    <property type="protein sequence ID" value="COW28632.1"/>
    <property type="molecule type" value="Genomic_DNA"/>
</dbReference>
<reference evidence="5" key="2">
    <citation type="submission" date="2015-03" db="EMBL/GenBank/DDBJ databases">
        <authorList>
            <person name="Murphy D."/>
        </authorList>
    </citation>
    <scope>NUCLEOTIDE SEQUENCE [LARGE SCALE GENOMIC DNA]</scope>
    <source>
        <strain evidence="5">K00500041</strain>
    </source>
</reference>
<evidence type="ECO:0000313" key="3">
    <source>
        <dbReference type="EMBL" id="CKS94214.1"/>
    </source>
</evidence>
<evidence type="ECO:0000313" key="7">
    <source>
        <dbReference type="Proteomes" id="UP000038802"/>
    </source>
</evidence>
<dbReference type="EMBL" id="CQQC01000241">
    <property type="protein sequence ID" value="CNU66639.1"/>
    <property type="molecule type" value="Genomic_DNA"/>
</dbReference>
<dbReference type="EMBL" id="CNGE01000155">
    <property type="protein sequence ID" value="CKS04600.1"/>
    <property type="molecule type" value="Genomic_DNA"/>
</dbReference>
<dbReference type="Proteomes" id="UP000039217">
    <property type="component" value="Unassembled WGS sequence"/>
</dbReference>
<evidence type="ECO:0000313" key="11">
    <source>
        <dbReference type="Proteomes" id="UP000050164"/>
    </source>
</evidence>
<proteinExistence type="predicted"/>
<feature type="compositionally biased region" description="Polar residues" evidence="1">
    <location>
        <begin position="78"/>
        <end position="90"/>
    </location>
</feature>
<evidence type="ECO:0000313" key="8">
    <source>
        <dbReference type="Proteomes" id="UP000039217"/>
    </source>
</evidence>
<dbReference type="Proteomes" id="UP000048948">
    <property type="component" value="Unassembled WGS sequence"/>
</dbReference>
<accession>A0A0T9XKM2</accession>
<feature type="region of interest" description="Disordered" evidence="1">
    <location>
        <begin position="1"/>
        <end position="27"/>
    </location>
</feature>
<evidence type="ECO:0000313" key="10">
    <source>
        <dbReference type="Proteomes" id="UP000048948"/>
    </source>
</evidence>
<dbReference type="Proteomes" id="UP000038802">
    <property type="component" value="Unassembled WGS sequence"/>
</dbReference>
<evidence type="ECO:0000313" key="2">
    <source>
        <dbReference type="EMBL" id="CKS04600.1"/>
    </source>
</evidence>
<evidence type="ECO:0000256" key="1">
    <source>
        <dbReference type="SAM" id="MobiDB-lite"/>
    </source>
</evidence>
<evidence type="ECO:0000313" key="4">
    <source>
        <dbReference type="EMBL" id="CNU66639.1"/>
    </source>
</evidence>
<organism evidence="5 7">
    <name type="scientific">Mycobacterium tuberculosis</name>
    <dbReference type="NCBI Taxonomy" id="1773"/>
    <lineage>
        <taxon>Bacteria</taxon>
        <taxon>Bacillati</taxon>
        <taxon>Actinomycetota</taxon>
        <taxon>Actinomycetes</taxon>
        <taxon>Mycobacteriales</taxon>
        <taxon>Mycobacteriaceae</taxon>
        <taxon>Mycobacterium</taxon>
        <taxon>Mycobacterium tuberculosis complex</taxon>
    </lineage>
</organism>
<dbReference type="EMBL" id="CNFT01001161">
    <property type="protein sequence ID" value="CKS94214.1"/>
    <property type="molecule type" value="Genomic_DNA"/>
</dbReference>
<protein>
    <submittedName>
        <fullName evidence="5">Uncharacterized protein</fullName>
    </submittedName>
</protein>
<evidence type="ECO:0000313" key="5">
    <source>
        <dbReference type="EMBL" id="COV08396.1"/>
    </source>
</evidence>
<dbReference type="Proteomes" id="UP000050164">
    <property type="component" value="Unassembled WGS sequence"/>
</dbReference>
<feature type="region of interest" description="Disordered" evidence="1">
    <location>
        <begin position="59"/>
        <end position="90"/>
    </location>
</feature>
<dbReference type="Proteomes" id="UP000045842">
    <property type="component" value="Unassembled WGS sequence"/>
</dbReference>
<name>A0A0T9XKM2_MYCTX</name>
<reference evidence="7 8" key="1">
    <citation type="submission" date="2015-03" db="EMBL/GenBank/DDBJ databases">
        <authorList>
            <consortium name="Pathogen Informatics"/>
        </authorList>
    </citation>
    <scope>NUCLEOTIDE SEQUENCE [LARGE SCALE GENOMIC DNA]</scope>
    <source>
        <strain evidence="2 10">Bir 172</strain>
        <strain evidence="3 11">Bir 185</strain>
        <strain evidence="4 8">D00501624</strain>
        <strain evidence="6 9">G09801536</strain>
        <strain evidence="7">K00500041</strain>
    </source>
</reference>
<dbReference type="AlphaFoldDB" id="A0A0T9XKM2"/>
<dbReference type="EMBL" id="CSAE01000028">
    <property type="protein sequence ID" value="COV08396.1"/>
    <property type="molecule type" value="Genomic_DNA"/>
</dbReference>
<feature type="compositionally biased region" description="Polar residues" evidence="1">
    <location>
        <begin position="1"/>
        <end position="18"/>
    </location>
</feature>
<sequence>MLHRTAATSNTVSQTAAATDSAEERASIPAHVTLGRIANTAPAHTAVVRPENCLAKTTTPAAAAPMARQLGSRDHNSVGGNMANQPCINR</sequence>
<gene>
    <name evidence="4" type="ORF">ERS007661_01011</name>
    <name evidence="6" type="ORF">ERS007679_03555</name>
    <name evidence="5" type="ORF">ERS007703_00478</name>
    <name evidence="2" type="ORF">ERS027646_01169</name>
    <name evidence="3" type="ORF">ERS027659_03765</name>
</gene>
<evidence type="ECO:0000313" key="9">
    <source>
        <dbReference type="Proteomes" id="UP000045842"/>
    </source>
</evidence>
<evidence type="ECO:0000313" key="6">
    <source>
        <dbReference type="EMBL" id="COW28632.1"/>
    </source>
</evidence>